<dbReference type="EnsemblPlants" id="AVESA.00010b.r2.6AG1048000.1">
    <property type="protein sequence ID" value="AVESA.00010b.r2.6AG1048000.1.CDS"/>
    <property type="gene ID" value="AVESA.00010b.r2.6AG1048000"/>
</dbReference>
<dbReference type="Proteomes" id="UP001732700">
    <property type="component" value="Chromosome 6A"/>
</dbReference>
<reference evidence="1" key="2">
    <citation type="submission" date="2025-09" db="UniProtKB">
        <authorList>
            <consortium name="EnsemblPlants"/>
        </authorList>
    </citation>
    <scope>IDENTIFICATION</scope>
</reference>
<organism evidence="1 2">
    <name type="scientific">Avena sativa</name>
    <name type="common">Oat</name>
    <dbReference type="NCBI Taxonomy" id="4498"/>
    <lineage>
        <taxon>Eukaryota</taxon>
        <taxon>Viridiplantae</taxon>
        <taxon>Streptophyta</taxon>
        <taxon>Embryophyta</taxon>
        <taxon>Tracheophyta</taxon>
        <taxon>Spermatophyta</taxon>
        <taxon>Magnoliopsida</taxon>
        <taxon>Liliopsida</taxon>
        <taxon>Poales</taxon>
        <taxon>Poaceae</taxon>
        <taxon>BOP clade</taxon>
        <taxon>Pooideae</taxon>
        <taxon>Poodae</taxon>
        <taxon>Poeae</taxon>
        <taxon>Poeae Chloroplast Group 1 (Aveneae type)</taxon>
        <taxon>Aveninae</taxon>
        <taxon>Avena</taxon>
    </lineage>
</organism>
<name>A0ACD5YQ74_AVESA</name>
<evidence type="ECO:0000313" key="2">
    <source>
        <dbReference type="Proteomes" id="UP001732700"/>
    </source>
</evidence>
<keyword evidence="2" id="KW-1185">Reference proteome</keyword>
<sequence>MAASSRSAAPLFLLLVALLVAAQCSARDGPAEAMLDPKCQVMTAMCTLDSCTDLCLNIGLGAYQGFCTFHDMQMYCCCPIPADAQPPPPRKTHMS</sequence>
<accession>A0ACD5YQ74</accession>
<protein>
    <submittedName>
        <fullName evidence="1">Uncharacterized protein</fullName>
    </submittedName>
</protein>
<proteinExistence type="predicted"/>
<reference evidence="1" key="1">
    <citation type="submission" date="2021-05" db="EMBL/GenBank/DDBJ databases">
        <authorList>
            <person name="Scholz U."/>
            <person name="Mascher M."/>
            <person name="Fiebig A."/>
        </authorList>
    </citation>
    <scope>NUCLEOTIDE SEQUENCE [LARGE SCALE GENOMIC DNA]</scope>
</reference>
<evidence type="ECO:0000313" key="1">
    <source>
        <dbReference type="EnsemblPlants" id="AVESA.00010b.r2.6AG1048000.1.CDS"/>
    </source>
</evidence>